<feature type="compositionally biased region" description="Low complexity" evidence="2">
    <location>
        <begin position="273"/>
        <end position="294"/>
    </location>
</feature>
<dbReference type="PROSITE" id="PS50003">
    <property type="entry name" value="PH_DOMAIN"/>
    <property type="match status" value="1"/>
</dbReference>
<evidence type="ECO:0000259" key="4">
    <source>
        <dbReference type="PROSITE" id="PS50190"/>
    </source>
</evidence>
<proteinExistence type="predicted"/>
<feature type="compositionally biased region" description="Low complexity" evidence="2">
    <location>
        <begin position="174"/>
        <end position="186"/>
    </location>
</feature>
<protein>
    <recommendedName>
        <fullName evidence="7">SEC7 domain-containing protein</fullName>
    </recommendedName>
</protein>
<dbReference type="SUPFAM" id="SSF48425">
    <property type="entry name" value="Sec7 domain"/>
    <property type="match status" value="1"/>
</dbReference>
<feature type="region of interest" description="Disordered" evidence="2">
    <location>
        <begin position="1100"/>
        <end position="1163"/>
    </location>
</feature>
<keyword evidence="1" id="KW-0175">Coiled coil</keyword>
<feature type="domain" description="SEC7" evidence="4">
    <location>
        <begin position="674"/>
        <end position="877"/>
    </location>
</feature>
<dbReference type="GO" id="GO:0005085">
    <property type="term" value="F:guanyl-nucleotide exchange factor activity"/>
    <property type="evidence" value="ECO:0007669"/>
    <property type="project" value="InterPro"/>
</dbReference>
<evidence type="ECO:0008006" key="7">
    <source>
        <dbReference type="Google" id="ProtNLM"/>
    </source>
</evidence>
<feature type="region of interest" description="Disordered" evidence="2">
    <location>
        <begin position="1679"/>
        <end position="1705"/>
    </location>
</feature>
<feature type="compositionally biased region" description="Low complexity" evidence="2">
    <location>
        <begin position="989"/>
        <end position="1012"/>
    </location>
</feature>
<dbReference type="InterPro" id="IPR011993">
    <property type="entry name" value="PH-like_dom_sf"/>
</dbReference>
<accession>A0A9P6QM62</accession>
<evidence type="ECO:0000313" key="6">
    <source>
        <dbReference type="Proteomes" id="UP000807716"/>
    </source>
</evidence>
<dbReference type="Proteomes" id="UP000807716">
    <property type="component" value="Unassembled WGS sequence"/>
</dbReference>
<feature type="compositionally biased region" description="Low complexity" evidence="2">
    <location>
        <begin position="617"/>
        <end position="627"/>
    </location>
</feature>
<keyword evidence="6" id="KW-1185">Reference proteome</keyword>
<feature type="region of interest" description="Disordered" evidence="2">
    <location>
        <begin position="539"/>
        <end position="570"/>
    </location>
</feature>
<feature type="compositionally biased region" description="Polar residues" evidence="2">
    <location>
        <begin position="196"/>
        <end position="205"/>
    </location>
</feature>
<dbReference type="GO" id="GO:0032012">
    <property type="term" value="P:regulation of ARF protein signal transduction"/>
    <property type="evidence" value="ECO:0007669"/>
    <property type="project" value="InterPro"/>
</dbReference>
<name>A0A9P6QM62_9FUNG</name>
<feature type="compositionally biased region" description="Polar residues" evidence="2">
    <location>
        <begin position="93"/>
        <end position="120"/>
    </location>
</feature>
<comment type="caution">
    <text evidence="5">The sequence shown here is derived from an EMBL/GenBank/DDBJ whole genome shotgun (WGS) entry which is preliminary data.</text>
</comment>
<dbReference type="Pfam" id="PF15410">
    <property type="entry name" value="PH_9"/>
    <property type="match status" value="1"/>
</dbReference>
<dbReference type="InterPro" id="IPR000904">
    <property type="entry name" value="Sec7_dom"/>
</dbReference>
<dbReference type="InterPro" id="IPR001849">
    <property type="entry name" value="PH_domain"/>
</dbReference>
<feature type="compositionally biased region" description="Polar residues" evidence="2">
    <location>
        <begin position="1127"/>
        <end position="1141"/>
    </location>
</feature>
<feature type="compositionally biased region" description="Polar residues" evidence="2">
    <location>
        <begin position="328"/>
        <end position="341"/>
    </location>
</feature>
<feature type="region of interest" description="Disordered" evidence="2">
    <location>
        <begin position="1395"/>
        <end position="1421"/>
    </location>
</feature>
<feature type="compositionally biased region" description="Basic and acidic residues" evidence="2">
    <location>
        <begin position="854"/>
        <end position="865"/>
    </location>
</feature>
<feature type="compositionally biased region" description="Low complexity" evidence="2">
    <location>
        <begin position="947"/>
        <end position="962"/>
    </location>
</feature>
<dbReference type="SMART" id="SM00233">
    <property type="entry name" value="PH"/>
    <property type="match status" value="1"/>
</dbReference>
<dbReference type="Pfam" id="PF01369">
    <property type="entry name" value="Sec7"/>
    <property type="match status" value="1"/>
</dbReference>
<feature type="compositionally biased region" description="Low complexity" evidence="2">
    <location>
        <begin position="680"/>
        <end position="693"/>
    </location>
</feature>
<feature type="compositionally biased region" description="Low complexity" evidence="2">
    <location>
        <begin position="1142"/>
        <end position="1152"/>
    </location>
</feature>
<dbReference type="InterPro" id="IPR041681">
    <property type="entry name" value="PH_9"/>
</dbReference>
<dbReference type="PROSITE" id="PS50190">
    <property type="entry name" value="SEC7"/>
    <property type="match status" value="1"/>
</dbReference>
<feature type="region of interest" description="Disordered" evidence="2">
    <location>
        <begin position="1467"/>
        <end position="1551"/>
    </location>
</feature>
<evidence type="ECO:0000313" key="5">
    <source>
        <dbReference type="EMBL" id="KAG0270674.1"/>
    </source>
</evidence>
<feature type="domain" description="PH" evidence="3">
    <location>
        <begin position="1221"/>
        <end position="1342"/>
    </location>
</feature>
<dbReference type="InterPro" id="IPR023394">
    <property type="entry name" value="Sec7_C_sf"/>
</dbReference>
<feature type="region of interest" description="Disordered" evidence="2">
    <location>
        <begin position="388"/>
        <end position="431"/>
    </location>
</feature>
<feature type="region of interest" description="Disordered" evidence="2">
    <location>
        <begin position="844"/>
        <end position="920"/>
    </location>
</feature>
<feature type="compositionally biased region" description="Polar residues" evidence="2">
    <location>
        <begin position="1043"/>
        <end position="1054"/>
    </location>
</feature>
<feature type="compositionally biased region" description="Acidic residues" evidence="2">
    <location>
        <begin position="406"/>
        <end position="431"/>
    </location>
</feature>
<feature type="compositionally biased region" description="Pro residues" evidence="2">
    <location>
        <begin position="232"/>
        <end position="241"/>
    </location>
</feature>
<feature type="region of interest" description="Disordered" evidence="2">
    <location>
        <begin position="1187"/>
        <end position="1221"/>
    </location>
</feature>
<dbReference type="SUPFAM" id="SSF50729">
    <property type="entry name" value="PH domain-like"/>
    <property type="match status" value="1"/>
</dbReference>
<dbReference type="OrthoDB" id="2157641at2759"/>
<reference evidence="5" key="1">
    <citation type="journal article" date="2020" name="Fungal Divers.">
        <title>Resolving the Mortierellaceae phylogeny through synthesis of multi-gene phylogenetics and phylogenomics.</title>
        <authorList>
            <person name="Vandepol N."/>
            <person name="Liber J."/>
            <person name="Desiro A."/>
            <person name="Na H."/>
            <person name="Kennedy M."/>
            <person name="Barry K."/>
            <person name="Grigoriev I.V."/>
            <person name="Miller A.N."/>
            <person name="O'Donnell K."/>
            <person name="Stajich J.E."/>
            <person name="Bonito G."/>
        </authorList>
    </citation>
    <scope>NUCLEOTIDE SEQUENCE</scope>
    <source>
        <strain evidence="5">BC1065</strain>
    </source>
</reference>
<sequence length="1705" mass="178777">MPGSSLKAAGAPQSRRRQSAGVFPSATFDLIERSTPPAATATATSGPSSSSHHNPPPPAASASYGSSLKPPLATTGESNHRHSFGMWGGSKAAASTPNLASSSSTLRPSDASLNIGSSSNSVHGGHTSYSGGGGGGPGGGGDGGGPGGVRGGVGVGVGLSAGGGEGVDGGSTGISGALSSVSNASSFQQRRKRSESIGNIKNTAGSFGRMVRKSSSNFLKKLAKTFDDKDAPPTPVVPPLPTNAAATITPPPPAARTVTMTMQGGSLVVGIGSNSQQNTTTTTSDTPLAPSSPSEGKPPLTIQPISLGQDPDRGPPSPSTIDRELSASVANVENWLRSTSELAEGEELDEPIEPKTPTTPRKMNPESFVCVSDADAAAADADALAHSIATTDDGTEDKDHQRDPNGDDDDEEDEGDDDDGGDDDDDVDDDIPLAALSISANRLSKLYESGSLRLNQSQTSLYYSVQSNMSAADELDLRRSSYTTFHSYRNSQYSVMTNRESAASGGVPSASASSATLDVFEKPLPRRPISMFVPQTTASALSADDGDEDDSTVVHNTNNNNGSSGKEQLDSEEIHILQVNVAADKKAQTTTDDEQQQSKADATEKTTAGTGPGGEVAATTSTAPATAVSRSGSGSQLLTPSNTTMLGHDLSWRPSNGGRPMTIYIDSTGAAATGVETARPQPGSGAQPAAAQPTELSPEAQREAMHDLAKRNSKRCYEEDETFLHKDEISGYLGSAKQLNKLVLVYYMDFFNFSNLRLDAAFRTLCNKLVLRGETQEVDRILEAFARRYVTCNPRSIFGSKDIVHAITYSILLLNTDLHVVQQSSKMSRSAFVKNTLQVVQAQIQQQSDGASDMDPRSSEGRDDGSALGVYPPISGSGSGGPSSGKRRPPSVKSWKSGHSQQSTTRLGADPKANGGHGNGKQWLNELESYLKDIYSSVKHNQILLPITPSTPTSIHSSSTLSNQNTPPGQKISGSPIGGLLARSRLLQSSNNSNNTSNGSIDLSAGIGNPNYGSGGSSGPGRRNSVASKQKQQLRMEALQRLADQSNLQHSSGNAGPPPQIPHHLLPDPVGLSSSPRLSILGFSDPNLVAATIGTMELRKTAQSATGSGSGESRDTSILDRRLGPGSNIQRLSMLTPTSTPQQQQQQQQHQQVPHAPKSPALSAYSRMSATTPKLQLDASYQLYAEDGSTPLPTPGATGQNAHMLPPPTSSSRSANKREPGYRMEGIMYRKHLLERADKKAQNRAWKKLLVVLDNGGLSMFRADAPISYPVLIEDYGAAQDALFHEIRLQHTITNMLPPPGYSASRRHVFAIQLFSGAVYLFQVGSAEECEDWVQTCNYWAAKTSKEPLAGGVINMDYGWGRSLDMMLASEAVTSPVSPGFQGLQLSGISTGTDSGMASANTSSTHLGLSGGGSSSATATPATMSSISVGQNDDAASLHGSIHRSADDNKSLKSLSGSIHGSGIGGGISSLSSSVPPPVPVPDNNNNSSTSGYFKRGAGISSSATNTAATGSNMPSNSSSSRSLHKEAGTISPPNSGSAAGFHSTSAPSSSLSLSMMGDRAALFDWTAPTPSMAMSQLDEEAQLDALKRYLASLEAEMEVHQEHRGPMMRLFNPKSNNFTKAFNNWEKRSRYLLKEMVKYQVYIECLERSLEQQIIETHRLHAAQAEYMAAAAATAAAATDNAAGAEQNPSSATPPFEENIQTSS</sequence>
<feature type="region of interest" description="Disordered" evidence="2">
    <location>
        <begin position="989"/>
        <end position="1070"/>
    </location>
</feature>
<dbReference type="EMBL" id="JAAAJB010000001">
    <property type="protein sequence ID" value="KAG0270674.1"/>
    <property type="molecule type" value="Genomic_DNA"/>
</dbReference>
<evidence type="ECO:0000256" key="2">
    <source>
        <dbReference type="SAM" id="MobiDB-lite"/>
    </source>
</evidence>
<dbReference type="SMART" id="SM00222">
    <property type="entry name" value="Sec7"/>
    <property type="match status" value="1"/>
</dbReference>
<feature type="compositionally biased region" description="Polar residues" evidence="2">
    <location>
        <begin position="628"/>
        <end position="645"/>
    </location>
</feature>
<dbReference type="Gene3D" id="2.30.29.30">
    <property type="entry name" value="Pleckstrin-homology domain (PH domain)/Phosphotyrosine-binding domain (PTB)"/>
    <property type="match status" value="1"/>
</dbReference>
<feature type="compositionally biased region" description="Basic and acidic residues" evidence="2">
    <location>
        <begin position="1112"/>
        <end position="1123"/>
    </location>
</feature>
<organism evidence="5 6">
    <name type="scientific">Actinomortierella ambigua</name>
    <dbReference type="NCBI Taxonomy" id="1343610"/>
    <lineage>
        <taxon>Eukaryota</taxon>
        <taxon>Fungi</taxon>
        <taxon>Fungi incertae sedis</taxon>
        <taxon>Mucoromycota</taxon>
        <taxon>Mortierellomycotina</taxon>
        <taxon>Mortierellomycetes</taxon>
        <taxon>Mortierellales</taxon>
        <taxon>Mortierellaceae</taxon>
        <taxon>Actinomortierella</taxon>
    </lineage>
</organism>
<dbReference type="CDD" id="cd00171">
    <property type="entry name" value="Sec7"/>
    <property type="match status" value="1"/>
</dbReference>
<feature type="region of interest" description="Disordered" evidence="2">
    <location>
        <begin position="225"/>
        <end position="366"/>
    </location>
</feature>
<dbReference type="Gene3D" id="1.10.1000.11">
    <property type="entry name" value="Arf Nucleotide-binding Site Opener,domain 2"/>
    <property type="match status" value="1"/>
</dbReference>
<feature type="region of interest" description="Disordered" evidence="2">
    <location>
        <begin position="585"/>
        <end position="709"/>
    </location>
</feature>
<dbReference type="PANTHER" id="PTHR10663">
    <property type="entry name" value="GUANYL-NUCLEOTIDE EXCHANGE FACTOR"/>
    <property type="match status" value="1"/>
</dbReference>
<feature type="compositionally biased region" description="Polar residues" evidence="2">
    <location>
        <begin position="1688"/>
        <end position="1705"/>
    </location>
</feature>
<feature type="compositionally biased region" description="Polar residues" evidence="2">
    <location>
        <begin position="553"/>
        <end position="566"/>
    </location>
</feature>
<feature type="compositionally biased region" description="Basic and acidic residues" evidence="2">
    <location>
        <begin position="700"/>
        <end position="709"/>
    </location>
</feature>
<feature type="coiled-coil region" evidence="1">
    <location>
        <begin position="1577"/>
        <end position="1604"/>
    </location>
</feature>
<feature type="region of interest" description="Disordered" evidence="2">
    <location>
        <begin position="1"/>
        <end position="213"/>
    </location>
</feature>
<feature type="compositionally biased region" description="Polar residues" evidence="2">
    <location>
        <begin position="597"/>
        <end position="609"/>
    </location>
</feature>
<dbReference type="InterPro" id="IPR035999">
    <property type="entry name" value="Sec7_dom_sf"/>
</dbReference>
<feature type="compositionally biased region" description="Polar residues" evidence="2">
    <location>
        <begin position="897"/>
        <end position="906"/>
    </location>
</feature>
<evidence type="ECO:0000259" key="3">
    <source>
        <dbReference type="PROSITE" id="PS50003"/>
    </source>
</evidence>
<feature type="compositionally biased region" description="Low complexity" evidence="2">
    <location>
        <begin position="1482"/>
        <end position="1522"/>
    </location>
</feature>
<gene>
    <name evidence="5" type="ORF">DFQ27_000024</name>
</gene>
<feature type="compositionally biased region" description="Low complexity" evidence="2">
    <location>
        <begin position="34"/>
        <end position="53"/>
    </location>
</feature>
<feature type="region of interest" description="Disordered" evidence="2">
    <location>
        <begin position="947"/>
        <end position="977"/>
    </location>
</feature>
<evidence type="ECO:0000256" key="1">
    <source>
        <dbReference type="SAM" id="Coils"/>
    </source>
</evidence>
<dbReference type="PANTHER" id="PTHR10663:SF373">
    <property type="entry name" value="PH AND SEC7 DOMAIN-CONTAINING PROTEIN C11E3.11C"/>
    <property type="match status" value="1"/>
</dbReference>
<feature type="compositionally biased region" description="Gly residues" evidence="2">
    <location>
        <begin position="130"/>
        <end position="173"/>
    </location>
</feature>